<comment type="caution">
    <text evidence="1">The sequence shown here is derived from an EMBL/GenBank/DDBJ whole genome shotgun (WGS) entry which is preliminary data.</text>
</comment>
<sequence length="201" mass="21985">MTHSPPEALKRFIWDIQSMVELADSEREILVIGRDLMTRLIAADDWLPSAFSATDPACGQQFQLYADAMDRFTVVSTVLAPGQATAVGVEPFWQICGVLRGAFARRSFDFDAEGKVLRSDKEQELDRGAVLTSRAQGAAQLANLHSDRVSIAIQVFGGDIGKTPRHTLTTEGAALFGPTSYANAPDAPPYDIWTIQTRIED</sequence>
<dbReference type="RefSeq" id="WP_243067630.1">
    <property type="nucleotide sequence ID" value="NZ_JAIVFK010000027.1"/>
</dbReference>
<reference evidence="1" key="1">
    <citation type="journal article" date="2022" name="ISME J.">
        <title>Identification of active gaseous-alkane degraders at natural gas seeps.</title>
        <authorList>
            <person name="Farhan Ul Haque M."/>
            <person name="Hernandez M."/>
            <person name="Crombie A.T."/>
            <person name="Murrell J.C."/>
        </authorList>
    </citation>
    <scope>NUCLEOTIDE SEQUENCE</scope>
    <source>
        <strain evidence="1">PC2</strain>
    </source>
</reference>
<name>A0ABS9Z7S3_9HYPH</name>
<dbReference type="EMBL" id="JAIVFP010000001">
    <property type="protein sequence ID" value="MCI4683693.1"/>
    <property type="molecule type" value="Genomic_DNA"/>
</dbReference>
<dbReference type="Proteomes" id="UP001139104">
    <property type="component" value="Unassembled WGS sequence"/>
</dbReference>
<accession>A0ABS9Z7S3</accession>
<protein>
    <submittedName>
        <fullName evidence="1">Uncharacterized protein</fullName>
    </submittedName>
</protein>
<dbReference type="SUPFAM" id="SSF51182">
    <property type="entry name" value="RmlC-like cupins"/>
    <property type="match status" value="1"/>
</dbReference>
<dbReference type="InterPro" id="IPR014710">
    <property type="entry name" value="RmlC-like_jellyroll"/>
</dbReference>
<organism evidence="1 2">
    <name type="scientific">Candidatus Rhodoblastus alkanivorans</name>
    <dbReference type="NCBI Taxonomy" id="2954117"/>
    <lineage>
        <taxon>Bacteria</taxon>
        <taxon>Pseudomonadati</taxon>
        <taxon>Pseudomonadota</taxon>
        <taxon>Alphaproteobacteria</taxon>
        <taxon>Hyphomicrobiales</taxon>
        <taxon>Rhodoblastaceae</taxon>
        <taxon>Rhodoblastus</taxon>
    </lineage>
</organism>
<dbReference type="InterPro" id="IPR011051">
    <property type="entry name" value="RmlC_Cupin_sf"/>
</dbReference>
<gene>
    <name evidence="1" type="ORF">K2U94_13095</name>
</gene>
<evidence type="ECO:0000313" key="1">
    <source>
        <dbReference type="EMBL" id="MCI4683693.1"/>
    </source>
</evidence>
<keyword evidence="2" id="KW-1185">Reference proteome</keyword>
<evidence type="ECO:0000313" key="2">
    <source>
        <dbReference type="Proteomes" id="UP001139104"/>
    </source>
</evidence>
<proteinExistence type="predicted"/>
<dbReference type="Gene3D" id="2.60.120.10">
    <property type="entry name" value="Jelly Rolls"/>
    <property type="match status" value="1"/>
</dbReference>